<protein>
    <recommendedName>
        <fullName evidence="1">Reverse transcriptase zinc-binding domain-containing protein</fullName>
    </recommendedName>
</protein>
<dbReference type="PANTHER" id="PTHR36617">
    <property type="entry name" value="PROTEIN, PUTATIVE-RELATED"/>
    <property type="match status" value="1"/>
</dbReference>
<dbReference type="PANTHER" id="PTHR36617:SF15">
    <property type="entry name" value="REVERSE TRANSCRIPTASE ZINC-BINDING DOMAIN-CONTAINING PROTEIN"/>
    <property type="match status" value="1"/>
</dbReference>
<dbReference type="InterPro" id="IPR026960">
    <property type="entry name" value="RVT-Znf"/>
</dbReference>
<evidence type="ECO:0000313" key="2">
    <source>
        <dbReference type="EMBL" id="SPD26144.1"/>
    </source>
</evidence>
<dbReference type="EMBL" id="OIVN01006146">
    <property type="protein sequence ID" value="SPD26144.1"/>
    <property type="molecule type" value="Genomic_DNA"/>
</dbReference>
<feature type="domain" description="Reverse transcriptase zinc-binding" evidence="1">
    <location>
        <begin position="763"/>
        <end position="810"/>
    </location>
</feature>
<evidence type="ECO:0000259" key="1">
    <source>
        <dbReference type="Pfam" id="PF13966"/>
    </source>
</evidence>
<dbReference type="AlphaFoldDB" id="A0A2N9IPD8"/>
<reference evidence="2" key="1">
    <citation type="submission" date="2018-02" db="EMBL/GenBank/DDBJ databases">
        <authorList>
            <person name="Cohen D.B."/>
            <person name="Kent A.D."/>
        </authorList>
    </citation>
    <scope>NUCLEOTIDE SEQUENCE</scope>
</reference>
<dbReference type="Pfam" id="PF13966">
    <property type="entry name" value="zf-RVT"/>
    <property type="match status" value="2"/>
</dbReference>
<accession>A0A2N9IPD8</accession>
<gene>
    <name evidence="2" type="ORF">FSB_LOCUS54026</name>
</gene>
<feature type="domain" description="Reverse transcriptase zinc-binding" evidence="1">
    <location>
        <begin position="1003"/>
        <end position="1053"/>
    </location>
</feature>
<name>A0A2N9IPD8_FAGSY</name>
<sequence>MDQRISQEGRQPLLDFKCKKILPGIEKSTAVSPAPVQKLGIIPNQNSELKLACQTPEKTNEHLHRFKEGEVKLPDKYKIISEFFDWAFSRVPLGWFSWVEMVVGGIGLLGKSGFNLEGFFRFYRDGFHIVKLSCLKNKGGRFLELCDYHSGSQQGNLRVPEGKKVAGWARFDWELRKFFLGEQPSVYSDRKMEPRPTRRYEFNWKPYVKTLRISVVEGVGQEAEWVGLSKVRGPNVKQYLAKPKPITTNPLYPTTLLDQVETQVESTSIQAQYFDSMGISVVEKPLVESLVDEAFGSLFELVEESRSLVVFDLVVLELFSSGLTHEVTLLALPHRDHFSDSGPVSQDLQLALMDSTICEEPLSLFSCTPLHTLVVKSIWGSPYMDWVALDAVNTAGGVLLIWDKRMVERVDVVIGKFLVSCLRKGLVDGFDWACFRVYGPHSDGERLELWNEYRKNFRMGEILNLDLKEGLGGLTPEEALLREEHKCEVVRLAHFEETSWRQKSRVLWLKEGDDNTKFFHRTANFNRRRNYLSGLEVDGVFYGEEEEIKQQIVQFYSSLYKENENWRPVVDGLPFDSIGAVARDNLERHFELEEVVQFLKDVQGDKAPGPDGFTIDFFQKCWSVLEKDVMDFFGEVHEHFTGLRVNMNKSEWCRWEQWEIFRGWRHYYHERAINIIFYPGIRYVLPLLMVILGVRPLNPFNCALLGKWLWRFGREETRLWRRVLVDKYGVEGGGWITKRSRGPHGCSLWKNIMVGWDDFRSYIGFDVAWGKILTCDNLMRRGYVMVGWCCMCKGSGESVDHLLLHCGVAWESLFLMEDWLFETFRKFNEALLGKWLWRFGVEREALWRRVVLEKYGSMEGGWVTKVPIEPYGVGSSLPLAGPDQGSYWLLLVTTKVQPLEALTNKYKGNGSCIRFGDDVWCIGEPLKEAFPELYCIAHIKDVAVANFLHFQGESVHWEVNFNWLAQDWEIESVALFLELLYLVTIKRFEEDTVSWQPSPIKGFQVKSDYKELSSNGVGFFPWTSIWKTKVPPRVAFFLWSAALGKILIADNLR</sequence>
<organism evidence="2">
    <name type="scientific">Fagus sylvatica</name>
    <name type="common">Beechnut</name>
    <dbReference type="NCBI Taxonomy" id="28930"/>
    <lineage>
        <taxon>Eukaryota</taxon>
        <taxon>Viridiplantae</taxon>
        <taxon>Streptophyta</taxon>
        <taxon>Embryophyta</taxon>
        <taxon>Tracheophyta</taxon>
        <taxon>Spermatophyta</taxon>
        <taxon>Magnoliopsida</taxon>
        <taxon>eudicotyledons</taxon>
        <taxon>Gunneridae</taxon>
        <taxon>Pentapetalae</taxon>
        <taxon>rosids</taxon>
        <taxon>fabids</taxon>
        <taxon>Fagales</taxon>
        <taxon>Fagaceae</taxon>
        <taxon>Fagus</taxon>
    </lineage>
</organism>
<proteinExistence type="predicted"/>